<gene>
    <name evidence="1" type="ORF">BSTOLATCC_MIC50056</name>
</gene>
<dbReference type="Proteomes" id="UP001162131">
    <property type="component" value="Unassembled WGS sequence"/>
</dbReference>
<evidence type="ECO:0000313" key="1">
    <source>
        <dbReference type="EMBL" id="CAG9329940.1"/>
    </source>
</evidence>
<protein>
    <submittedName>
        <fullName evidence="1">Uncharacterized protein</fullName>
    </submittedName>
</protein>
<organism evidence="1 2">
    <name type="scientific">Blepharisma stoltei</name>
    <dbReference type="NCBI Taxonomy" id="1481888"/>
    <lineage>
        <taxon>Eukaryota</taxon>
        <taxon>Sar</taxon>
        <taxon>Alveolata</taxon>
        <taxon>Ciliophora</taxon>
        <taxon>Postciliodesmatophora</taxon>
        <taxon>Heterotrichea</taxon>
        <taxon>Heterotrichida</taxon>
        <taxon>Blepharismidae</taxon>
        <taxon>Blepharisma</taxon>
    </lineage>
</organism>
<name>A0AAU9JSS9_9CILI</name>
<reference evidence="1" key="1">
    <citation type="submission" date="2021-09" db="EMBL/GenBank/DDBJ databases">
        <authorList>
            <consortium name="AG Swart"/>
            <person name="Singh M."/>
            <person name="Singh A."/>
            <person name="Seah K."/>
            <person name="Emmerich C."/>
        </authorList>
    </citation>
    <scope>NUCLEOTIDE SEQUENCE</scope>
    <source>
        <strain evidence="1">ATCC30299</strain>
    </source>
</reference>
<dbReference type="EMBL" id="CAJZBQ010000050">
    <property type="protein sequence ID" value="CAG9329940.1"/>
    <property type="molecule type" value="Genomic_DNA"/>
</dbReference>
<accession>A0AAU9JSS9</accession>
<sequence>MNDTMDIEPQSTEVESQTISWSYSCYPPENPPILQVTWIPEVKKDLLLDAELKESEILSSTLASLAKFQKKRVKNYESMILTQTPKYFNTKSSVPLPAKKIEIYKAPLLMIEDDKTKPIYNQKTAAAAAAGKYNNTSDNNFGAFYEDYMAIDDLYNFKRKIDSEFVPCKRIKT</sequence>
<dbReference type="AlphaFoldDB" id="A0AAU9JSS9"/>
<comment type="caution">
    <text evidence="1">The sequence shown here is derived from an EMBL/GenBank/DDBJ whole genome shotgun (WGS) entry which is preliminary data.</text>
</comment>
<keyword evidence="2" id="KW-1185">Reference proteome</keyword>
<evidence type="ECO:0000313" key="2">
    <source>
        <dbReference type="Proteomes" id="UP001162131"/>
    </source>
</evidence>
<proteinExistence type="predicted"/>